<dbReference type="InterPro" id="IPR003718">
    <property type="entry name" value="OsmC/Ohr_fam"/>
</dbReference>
<dbReference type="InterPro" id="IPR015946">
    <property type="entry name" value="KH_dom-like_a/b"/>
</dbReference>
<dbReference type="Pfam" id="PF02566">
    <property type="entry name" value="OsmC"/>
    <property type="match status" value="1"/>
</dbReference>
<reference evidence="2" key="1">
    <citation type="submission" date="2015-10" db="EMBL/GenBank/DDBJ databases">
        <authorList>
            <person name="Ju K.-S."/>
            <person name="Doroghazi J.R."/>
            <person name="Metcalf W.W."/>
        </authorList>
    </citation>
    <scope>NUCLEOTIDE SEQUENCE [LARGE SCALE GENOMIC DNA]</scope>
    <source>
        <strain evidence="2">NRRL 3151</strain>
    </source>
</reference>
<dbReference type="SUPFAM" id="SSF82784">
    <property type="entry name" value="OsmC-like"/>
    <property type="match status" value="1"/>
</dbReference>
<comment type="caution">
    <text evidence="1">The sequence shown here is derived from an EMBL/GenBank/DDBJ whole genome shotgun (WGS) entry which is preliminary data.</text>
</comment>
<dbReference type="AlphaFoldDB" id="A0A124GAG2"/>
<dbReference type="RefSeq" id="WP_062704734.1">
    <property type="nucleotide sequence ID" value="NZ_LLZG01000231.1"/>
</dbReference>
<dbReference type="PANTHER" id="PTHR35368:SF1">
    <property type="entry name" value="HYDROPEROXIDE REDUCTASE"/>
    <property type="match status" value="1"/>
</dbReference>
<evidence type="ECO:0000313" key="1">
    <source>
        <dbReference type="EMBL" id="KUL32122.1"/>
    </source>
</evidence>
<accession>A0A124GAG2</accession>
<dbReference type="InterPro" id="IPR052924">
    <property type="entry name" value="OsmC/Ohr_hydroprdx_reductase"/>
</dbReference>
<keyword evidence="2" id="KW-1185">Reference proteome</keyword>
<dbReference type="OrthoDB" id="9811389at2"/>
<dbReference type="InterPro" id="IPR036102">
    <property type="entry name" value="OsmC/Ohrsf"/>
</dbReference>
<sequence>MTQTVSASGLESIDADGLEALASSAKADPSTGRKTLKAVTTCEGGFRNLTQIRTLEPVLVSEPCHLLGDDAAPNPSEMALAALGSCVSVGLLANATQRGVTLSKIEVAMEGDIDISAVWGVGDTPEGKVLGFTAVRCSVTLAGDADDEVLGEIKDSAMTWSPVVNTFANNVEISSTLTIG</sequence>
<organism evidence="1 2">
    <name type="scientific">Streptomyces regalis</name>
    <dbReference type="NCBI Taxonomy" id="68262"/>
    <lineage>
        <taxon>Bacteria</taxon>
        <taxon>Bacillati</taxon>
        <taxon>Actinomycetota</taxon>
        <taxon>Actinomycetes</taxon>
        <taxon>Kitasatosporales</taxon>
        <taxon>Streptomycetaceae</taxon>
        <taxon>Streptomyces</taxon>
    </lineage>
</organism>
<gene>
    <name evidence="1" type="ORF">ADL12_23245</name>
</gene>
<protein>
    <submittedName>
        <fullName evidence="1">Peroxiredoxin</fullName>
    </submittedName>
</protein>
<proteinExistence type="predicted"/>
<dbReference type="Proteomes" id="UP000053923">
    <property type="component" value="Unassembled WGS sequence"/>
</dbReference>
<evidence type="ECO:0000313" key="2">
    <source>
        <dbReference type="Proteomes" id="UP000053923"/>
    </source>
</evidence>
<dbReference type="Gene3D" id="3.30.300.20">
    <property type="match status" value="1"/>
</dbReference>
<name>A0A124GAG2_9ACTN</name>
<dbReference type="PANTHER" id="PTHR35368">
    <property type="entry name" value="HYDROPEROXIDE REDUCTASE"/>
    <property type="match status" value="1"/>
</dbReference>
<dbReference type="EMBL" id="LLZG01000231">
    <property type="protein sequence ID" value="KUL32122.1"/>
    <property type="molecule type" value="Genomic_DNA"/>
</dbReference>